<sequence length="158" mass="18214">VIALPFTTPYTVSKYAAAGLTECLKEELDMRGIKVVSIEPELFKTRLTSSENIENEMDASLKKYEEFVKDIYGEDPRKYITKIKNFFLFFASSNISAVVDDLESAVSLLYPDDTYKCRRHGFARFIVFCLESLPRSWRLTFIKVGVRILFPKSKKNSK</sequence>
<dbReference type="GO" id="GO:0008202">
    <property type="term" value="P:steroid metabolic process"/>
    <property type="evidence" value="ECO:0007669"/>
    <property type="project" value="TreeGrafter"/>
</dbReference>
<dbReference type="Gene3D" id="3.40.50.720">
    <property type="entry name" value="NAD(P)-binding Rossmann-like Domain"/>
    <property type="match status" value="1"/>
</dbReference>
<comment type="caution">
    <text evidence="1">The sequence shown here is derived from an EMBL/GenBank/DDBJ whole genome shotgun (WGS) entry which is preliminary data.</text>
</comment>
<dbReference type="OrthoDB" id="6426167at2759"/>
<evidence type="ECO:0000313" key="1">
    <source>
        <dbReference type="EMBL" id="GFS70569.1"/>
    </source>
</evidence>
<evidence type="ECO:0000313" key="2">
    <source>
        <dbReference type="Proteomes" id="UP000887013"/>
    </source>
</evidence>
<accession>A0A8X6MP25</accession>
<dbReference type="PANTHER" id="PTHR43313:SF1">
    <property type="entry name" value="3BETA-HYDROXYSTEROID DEHYDROGENASE DHS-16"/>
    <property type="match status" value="1"/>
</dbReference>
<dbReference type="PANTHER" id="PTHR43313">
    <property type="entry name" value="SHORT-CHAIN DEHYDROGENASE/REDUCTASE FAMILY 9C"/>
    <property type="match status" value="1"/>
</dbReference>
<gene>
    <name evidence="1" type="primary">Hsd17b2_24</name>
    <name evidence="1" type="ORF">NPIL_327311</name>
</gene>
<dbReference type="InterPro" id="IPR036291">
    <property type="entry name" value="NAD(P)-bd_dom_sf"/>
</dbReference>
<feature type="non-terminal residue" evidence="1">
    <location>
        <position position="158"/>
    </location>
</feature>
<organism evidence="1 2">
    <name type="scientific">Nephila pilipes</name>
    <name type="common">Giant wood spider</name>
    <name type="synonym">Nephila maculata</name>
    <dbReference type="NCBI Taxonomy" id="299642"/>
    <lineage>
        <taxon>Eukaryota</taxon>
        <taxon>Metazoa</taxon>
        <taxon>Ecdysozoa</taxon>
        <taxon>Arthropoda</taxon>
        <taxon>Chelicerata</taxon>
        <taxon>Arachnida</taxon>
        <taxon>Araneae</taxon>
        <taxon>Araneomorphae</taxon>
        <taxon>Entelegynae</taxon>
        <taxon>Araneoidea</taxon>
        <taxon>Nephilidae</taxon>
        <taxon>Nephila</taxon>
    </lineage>
</organism>
<dbReference type="Pfam" id="PF00106">
    <property type="entry name" value="adh_short"/>
    <property type="match status" value="1"/>
</dbReference>
<dbReference type="Proteomes" id="UP000887013">
    <property type="component" value="Unassembled WGS sequence"/>
</dbReference>
<keyword evidence="2" id="KW-1185">Reference proteome</keyword>
<dbReference type="InterPro" id="IPR002347">
    <property type="entry name" value="SDR_fam"/>
</dbReference>
<protein>
    <submittedName>
        <fullName evidence="1">Estradiol 17-beta-dehydrogenase 2</fullName>
    </submittedName>
</protein>
<reference evidence="1" key="1">
    <citation type="submission" date="2020-08" db="EMBL/GenBank/DDBJ databases">
        <title>Multicomponent nature underlies the extraordinary mechanical properties of spider dragline silk.</title>
        <authorList>
            <person name="Kono N."/>
            <person name="Nakamura H."/>
            <person name="Mori M."/>
            <person name="Yoshida Y."/>
            <person name="Ohtoshi R."/>
            <person name="Malay A.D."/>
            <person name="Moran D.A.P."/>
            <person name="Tomita M."/>
            <person name="Numata K."/>
            <person name="Arakawa K."/>
        </authorList>
    </citation>
    <scope>NUCLEOTIDE SEQUENCE</scope>
</reference>
<proteinExistence type="predicted"/>
<dbReference type="GO" id="GO:0016491">
    <property type="term" value="F:oxidoreductase activity"/>
    <property type="evidence" value="ECO:0007669"/>
    <property type="project" value="TreeGrafter"/>
</dbReference>
<dbReference type="EMBL" id="BMAW01049430">
    <property type="protein sequence ID" value="GFS70569.1"/>
    <property type="molecule type" value="Genomic_DNA"/>
</dbReference>
<name>A0A8X6MP25_NEPPI</name>
<dbReference type="AlphaFoldDB" id="A0A8X6MP25"/>
<dbReference type="SUPFAM" id="SSF51735">
    <property type="entry name" value="NAD(P)-binding Rossmann-fold domains"/>
    <property type="match status" value="1"/>
</dbReference>